<comment type="caution">
    <text evidence="1">The sequence shown here is derived from an EMBL/GenBank/DDBJ whole genome shotgun (WGS) entry which is preliminary data.</text>
</comment>
<gene>
    <name evidence="1" type="ORF">E2C01_002733</name>
</gene>
<organism evidence="1 2">
    <name type="scientific">Portunus trituberculatus</name>
    <name type="common">Swimming crab</name>
    <name type="synonym">Neptunus trituberculatus</name>
    <dbReference type="NCBI Taxonomy" id="210409"/>
    <lineage>
        <taxon>Eukaryota</taxon>
        <taxon>Metazoa</taxon>
        <taxon>Ecdysozoa</taxon>
        <taxon>Arthropoda</taxon>
        <taxon>Crustacea</taxon>
        <taxon>Multicrustacea</taxon>
        <taxon>Malacostraca</taxon>
        <taxon>Eumalacostraca</taxon>
        <taxon>Eucarida</taxon>
        <taxon>Decapoda</taxon>
        <taxon>Pleocyemata</taxon>
        <taxon>Brachyura</taxon>
        <taxon>Eubrachyura</taxon>
        <taxon>Portunoidea</taxon>
        <taxon>Portunidae</taxon>
        <taxon>Portuninae</taxon>
        <taxon>Portunus</taxon>
    </lineage>
</organism>
<dbReference type="Proteomes" id="UP000324222">
    <property type="component" value="Unassembled WGS sequence"/>
</dbReference>
<keyword evidence="2" id="KW-1185">Reference proteome</keyword>
<reference evidence="1 2" key="1">
    <citation type="submission" date="2019-05" db="EMBL/GenBank/DDBJ databases">
        <title>Another draft genome of Portunus trituberculatus and its Hox gene families provides insights of decapod evolution.</title>
        <authorList>
            <person name="Jeong J.-H."/>
            <person name="Song I."/>
            <person name="Kim S."/>
            <person name="Choi T."/>
            <person name="Kim D."/>
            <person name="Ryu S."/>
            <person name="Kim W."/>
        </authorList>
    </citation>
    <scope>NUCLEOTIDE SEQUENCE [LARGE SCALE GENOMIC DNA]</scope>
    <source>
        <tissue evidence="1">Muscle</tissue>
    </source>
</reference>
<accession>A0A5B7CLI6</accession>
<protein>
    <submittedName>
        <fullName evidence="1">Uncharacterized protein</fullName>
    </submittedName>
</protein>
<evidence type="ECO:0000313" key="1">
    <source>
        <dbReference type="EMBL" id="MPC10105.1"/>
    </source>
</evidence>
<dbReference type="EMBL" id="VSRR010000101">
    <property type="protein sequence ID" value="MPC10105.1"/>
    <property type="molecule type" value="Genomic_DNA"/>
</dbReference>
<proteinExistence type="predicted"/>
<name>A0A5B7CLI6_PORTR</name>
<sequence>MNEVALLFSGGVNSTLASLRAGVGIVVGVAEGAAATLLPDSQKISTSLTFTQVKDAFLLSLANFWWWLDFTPQQSHALKSLLGEDIDTVISGLK</sequence>
<evidence type="ECO:0000313" key="2">
    <source>
        <dbReference type="Proteomes" id="UP000324222"/>
    </source>
</evidence>
<dbReference type="AlphaFoldDB" id="A0A5B7CLI6"/>